<evidence type="ECO:0000313" key="2">
    <source>
        <dbReference type="EMBL" id="KAK8847835.1"/>
    </source>
</evidence>
<feature type="compositionally biased region" description="Basic and acidic residues" evidence="1">
    <location>
        <begin position="30"/>
        <end position="58"/>
    </location>
</feature>
<accession>A0ABR2HHZ9</accession>
<feature type="region of interest" description="Disordered" evidence="1">
    <location>
        <begin position="1"/>
        <end position="69"/>
    </location>
</feature>
<evidence type="ECO:0000256" key="1">
    <source>
        <dbReference type="SAM" id="MobiDB-lite"/>
    </source>
</evidence>
<evidence type="ECO:0000313" key="3">
    <source>
        <dbReference type="Proteomes" id="UP001470230"/>
    </source>
</evidence>
<organism evidence="2 3">
    <name type="scientific">Tritrichomonas musculus</name>
    <dbReference type="NCBI Taxonomy" id="1915356"/>
    <lineage>
        <taxon>Eukaryota</taxon>
        <taxon>Metamonada</taxon>
        <taxon>Parabasalia</taxon>
        <taxon>Tritrichomonadida</taxon>
        <taxon>Tritrichomonadidae</taxon>
        <taxon>Tritrichomonas</taxon>
    </lineage>
</organism>
<proteinExistence type="predicted"/>
<name>A0ABR2HHZ9_9EUKA</name>
<dbReference type="EMBL" id="JAPFFF010000027">
    <property type="protein sequence ID" value="KAK8847835.1"/>
    <property type="molecule type" value="Genomic_DNA"/>
</dbReference>
<protein>
    <submittedName>
        <fullName evidence="2">Uncharacterized protein</fullName>
    </submittedName>
</protein>
<feature type="compositionally biased region" description="Basic and acidic residues" evidence="1">
    <location>
        <begin position="10"/>
        <end position="20"/>
    </location>
</feature>
<comment type="caution">
    <text evidence="2">The sequence shown here is derived from an EMBL/GenBank/DDBJ whole genome shotgun (WGS) entry which is preliminary data.</text>
</comment>
<dbReference type="Proteomes" id="UP001470230">
    <property type="component" value="Unassembled WGS sequence"/>
</dbReference>
<reference evidence="2 3" key="1">
    <citation type="submission" date="2024-04" db="EMBL/GenBank/DDBJ databases">
        <title>Tritrichomonas musculus Genome.</title>
        <authorList>
            <person name="Alves-Ferreira E."/>
            <person name="Grigg M."/>
            <person name="Lorenzi H."/>
            <person name="Galac M."/>
        </authorList>
    </citation>
    <scope>NUCLEOTIDE SEQUENCE [LARGE SCALE GENOMIC DNA]</scope>
    <source>
        <strain evidence="2 3">EAF2021</strain>
    </source>
</reference>
<gene>
    <name evidence="2" type="ORF">M9Y10_018867</name>
</gene>
<keyword evidence="3" id="KW-1185">Reference proteome</keyword>
<sequence length="69" mass="7812">MNKTSLASLDVKESIQDDATKPVPSSPKLRYVDQAKAVEPRKLDFHQESFSERPDPSFKKSRVKYSTGN</sequence>